<evidence type="ECO:0000256" key="1">
    <source>
        <dbReference type="SAM" id="MobiDB-lite"/>
    </source>
</evidence>
<dbReference type="Pfam" id="PF03235">
    <property type="entry name" value="GmrSD_N"/>
    <property type="match status" value="1"/>
</dbReference>
<dbReference type="EMBL" id="JABAGA010000001">
    <property type="protein sequence ID" value="NMF08657.1"/>
    <property type="molecule type" value="Genomic_DNA"/>
</dbReference>
<gene>
    <name evidence="3" type="ORF">HF852_03380</name>
</gene>
<comment type="caution">
    <text evidence="3">The sequence shown here is derived from an EMBL/GenBank/DDBJ whole genome shotgun (WGS) entry which is preliminary data.</text>
</comment>
<proteinExistence type="predicted"/>
<evidence type="ECO:0000313" key="4">
    <source>
        <dbReference type="Proteomes" id="UP000589552"/>
    </source>
</evidence>
<accession>A0A7X9XSH1</accession>
<sequence length="616" mass="69456">MGFETPQYPLSDLLRKVETGEIQLPDFQRGYKWDEERIRALLVTVLRGYPMGSLMALDTSNSMVRFKPRPITGAPASAAKTDPSLLILDGQQRLTSLYQSLWGDGIVDTETDRRKKVQRRYFLDIRKALDADEIPDDAVFMTPPDGVIRSNFNRDIELDLSTEDKWVSHRCIPMSSIFTGEIHSMMTQFALADGNMEIQSKFSSQILNSLLQYRLPAIKLDKDTPKGAVATVFEKVNTGGLPLNVFELLTATFAGDGQYFEENGHDFRLVDDWKKTEEILATSPVLEYVGRSEFLTAVTLLVNHDGPNRTSARRDDILRLDLRDYVAAADRIRDSLKWVAAFLKRNRIHTAFDIPYGTQLIPLLTIRAILGNQADIHGVFERISQWYWCGVLGEMYGSATETRFAWDADEVPAWATDETGESPLPHTIKQSSFVESRLVSLKTRNAAAYKGIYALLMQKDCQDWATAQNFNDATFLDLDVDIHHVFPRKWCDTRGVDPHLRDSIVNKTPLGRSTNIAIGGASPKDYVPKLEKRAHIDAEKLDDIIASHQIDPELLRAEDFVSFFTDRRRRILALVESAMGKTAQRDIDDTELLGGLEGPDEFEEESSLPETTAADA</sequence>
<feature type="region of interest" description="Disordered" evidence="1">
    <location>
        <begin position="581"/>
        <end position="616"/>
    </location>
</feature>
<protein>
    <submittedName>
        <fullName evidence="3">DUF262 domain-containing protein</fullName>
    </submittedName>
</protein>
<evidence type="ECO:0000313" key="3">
    <source>
        <dbReference type="EMBL" id="NMF08657.1"/>
    </source>
</evidence>
<dbReference type="RefSeq" id="WP_168937345.1">
    <property type="nucleotide sequence ID" value="NZ_JABAGA010000001.1"/>
</dbReference>
<organism evidence="3 4">
    <name type="scientific">Corynebacterium xerosis</name>
    <dbReference type="NCBI Taxonomy" id="1725"/>
    <lineage>
        <taxon>Bacteria</taxon>
        <taxon>Bacillati</taxon>
        <taxon>Actinomycetota</taxon>
        <taxon>Actinomycetes</taxon>
        <taxon>Mycobacteriales</taxon>
        <taxon>Corynebacteriaceae</taxon>
        <taxon>Corynebacterium</taxon>
    </lineage>
</organism>
<reference evidence="3 4" key="1">
    <citation type="submission" date="2020-04" db="EMBL/GenBank/DDBJ databases">
        <authorList>
            <person name="Hitch T.C.A."/>
            <person name="Wylensek D."/>
            <person name="Clavel T."/>
        </authorList>
    </citation>
    <scope>NUCLEOTIDE SEQUENCE [LARGE SCALE GENOMIC DNA]</scope>
    <source>
        <strain evidence="3 4">BL-383-APC-2I</strain>
    </source>
</reference>
<dbReference type="InterPro" id="IPR004919">
    <property type="entry name" value="GmrSD_N"/>
</dbReference>
<dbReference type="AlphaFoldDB" id="A0A7X9XSH1"/>
<feature type="compositionally biased region" description="Acidic residues" evidence="1">
    <location>
        <begin position="598"/>
        <end position="607"/>
    </location>
</feature>
<dbReference type="Proteomes" id="UP000589552">
    <property type="component" value="Unassembled WGS sequence"/>
</dbReference>
<name>A0A7X9XSH1_9CORY</name>
<feature type="domain" description="GmrSD restriction endonucleases N-terminal" evidence="2">
    <location>
        <begin position="10"/>
        <end position="253"/>
    </location>
</feature>
<evidence type="ECO:0000259" key="2">
    <source>
        <dbReference type="Pfam" id="PF03235"/>
    </source>
</evidence>
<dbReference type="PANTHER" id="PTHR37292:SF2">
    <property type="entry name" value="DUF262 DOMAIN-CONTAINING PROTEIN"/>
    <property type="match status" value="1"/>
</dbReference>
<dbReference type="PANTHER" id="PTHR37292">
    <property type="entry name" value="VNG6097C"/>
    <property type="match status" value="1"/>
</dbReference>